<accession>A0A6J7F7M2</accession>
<proteinExistence type="predicted"/>
<dbReference type="EMBL" id="CAFBMK010000003">
    <property type="protein sequence ID" value="CAB4892392.1"/>
    <property type="molecule type" value="Genomic_DNA"/>
</dbReference>
<sequence length="120" mass="12824">MYPQASAAPAAHDQALRESRRGVIEEHYAPIGSYDVEEQAAERWLYVAIDRGEHHTSTHATFEDLCEHAGGEVLDSGMGPIAAYDLDTGHPIELHVTTPVVTAAEDQGIAVHPDLGAVAA</sequence>
<evidence type="ECO:0000313" key="1">
    <source>
        <dbReference type="EMBL" id="CAB4892392.1"/>
    </source>
</evidence>
<name>A0A6J7F7M2_9ZZZZ</name>
<reference evidence="1" key="1">
    <citation type="submission" date="2020-05" db="EMBL/GenBank/DDBJ databases">
        <authorList>
            <person name="Chiriac C."/>
            <person name="Salcher M."/>
            <person name="Ghai R."/>
            <person name="Kavagutti S V."/>
        </authorList>
    </citation>
    <scope>NUCLEOTIDE SEQUENCE</scope>
</reference>
<protein>
    <submittedName>
        <fullName evidence="1">Unannotated protein</fullName>
    </submittedName>
</protein>
<gene>
    <name evidence="1" type="ORF">UFOPK3564_00092</name>
</gene>
<organism evidence="1">
    <name type="scientific">freshwater metagenome</name>
    <dbReference type="NCBI Taxonomy" id="449393"/>
    <lineage>
        <taxon>unclassified sequences</taxon>
        <taxon>metagenomes</taxon>
        <taxon>ecological metagenomes</taxon>
    </lineage>
</organism>
<dbReference type="AlphaFoldDB" id="A0A6J7F7M2"/>